<dbReference type="AlphaFoldDB" id="A0A382EB62"/>
<name>A0A382EB62_9ZZZZ</name>
<sequence length="94" mass="10123">MGKGSSRPPAPDYAAMYRAQAAAAEAEKQRVQGVRNADAERFLGSNAITDEWRQSIFDQSNLARDAQVGSLNTTLEGTLQDIRQRNAARGLGAS</sequence>
<proteinExistence type="predicted"/>
<dbReference type="EMBL" id="UINC01043486">
    <property type="protein sequence ID" value="SVB47582.1"/>
    <property type="molecule type" value="Genomic_DNA"/>
</dbReference>
<protein>
    <submittedName>
        <fullName evidence="1">Uncharacterized protein</fullName>
    </submittedName>
</protein>
<evidence type="ECO:0000313" key="1">
    <source>
        <dbReference type="EMBL" id="SVB47582.1"/>
    </source>
</evidence>
<accession>A0A382EB62</accession>
<organism evidence="1">
    <name type="scientific">marine metagenome</name>
    <dbReference type="NCBI Taxonomy" id="408172"/>
    <lineage>
        <taxon>unclassified sequences</taxon>
        <taxon>metagenomes</taxon>
        <taxon>ecological metagenomes</taxon>
    </lineage>
</organism>
<gene>
    <name evidence="1" type="ORF">METZ01_LOCUS200436</name>
</gene>
<feature type="non-terminal residue" evidence="1">
    <location>
        <position position="94"/>
    </location>
</feature>
<reference evidence="1" key="1">
    <citation type="submission" date="2018-05" db="EMBL/GenBank/DDBJ databases">
        <authorList>
            <person name="Lanie J.A."/>
            <person name="Ng W.-L."/>
            <person name="Kazmierczak K.M."/>
            <person name="Andrzejewski T.M."/>
            <person name="Davidsen T.M."/>
            <person name="Wayne K.J."/>
            <person name="Tettelin H."/>
            <person name="Glass J.I."/>
            <person name="Rusch D."/>
            <person name="Podicherti R."/>
            <person name="Tsui H.-C.T."/>
            <person name="Winkler M.E."/>
        </authorList>
    </citation>
    <scope>NUCLEOTIDE SEQUENCE</scope>
</reference>